<dbReference type="RefSeq" id="XP_023930105.1">
    <property type="nucleotide sequence ID" value="XM_024074337.1"/>
</dbReference>
<dbReference type="RefSeq" id="XP_023930107.1">
    <property type="nucleotide sequence ID" value="XM_024074339.1"/>
</dbReference>
<dbReference type="OrthoDB" id="2735536at2759"/>
<dbReference type="GO" id="GO:0016616">
    <property type="term" value="F:oxidoreductase activity, acting on the CH-OH group of donors, NAD or NADP as acceptor"/>
    <property type="evidence" value="ECO:0007669"/>
    <property type="project" value="TreeGrafter"/>
</dbReference>
<dbReference type="SUPFAM" id="SSF51735">
    <property type="entry name" value="NAD(P)-binding Rossmann-fold domains"/>
    <property type="match status" value="1"/>
</dbReference>
<evidence type="ECO:0000313" key="7">
    <source>
        <dbReference type="RefSeq" id="XP_023930107.1"/>
    </source>
</evidence>
<dbReference type="RefSeq" id="XP_023930109.1">
    <property type="nucleotide sequence ID" value="XM_024074341.1"/>
</dbReference>
<dbReference type="GeneID" id="106154460"/>
<dbReference type="RefSeq" id="XP_023930108.1">
    <property type="nucleotide sequence ID" value="XM_024074340.1"/>
</dbReference>
<protein>
    <submittedName>
        <fullName evidence="6 7">NADPH-dependent aldehyde reductase ARI1-like isoform X1</fullName>
    </submittedName>
</protein>
<evidence type="ECO:0000313" key="9">
    <source>
        <dbReference type="RefSeq" id="XP_023930109.1"/>
    </source>
</evidence>
<keyword evidence="5" id="KW-1185">Reference proteome</keyword>
<feature type="compositionally biased region" description="Basic and acidic residues" evidence="3">
    <location>
        <begin position="19"/>
        <end position="40"/>
    </location>
</feature>
<proteinExistence type="inferred from homology"/>
<feature type="compositionally biased region" description="Basic and acidic residues" evidence="3">
    <location>
        <begin position="553"/>
        <end position="581"/>
    </location>
</feature>
<dbReference type="FunFam" id="3.40.50.720:FF:000336">
    <property type="entry name" value="Aldehyde reductase"/>
    <property type="match status" value="1"/>
</dbReference>
<sequence>MNMEEEQDKQQQQQEQTEEEHAAETEIKSESESAQEKTDPDPQGGDNSTEPSEPLDTEIVPLEEDVPVTTETAQTIEGAPEVKEEEKEPYVKMDGDPLLVLVTGASGFIATHIVQQLQEEGYRVRATVRSLDNEEKVQHIRELCPEAKYPVELVEADLNNSDCWSSAIKDCTYVIHVASPFPAENPKDENEIIRPAVEGTTSLLKACHDARTVKRVVLTSSVAAIAGTFSSEQNKIFTEDDWTDLTKVDPYPKSKTLAEKAAWDYVQGLPEEERFGLAVINPAYVMGPVLNNSNFTSMVIPKRLLERSMPAIPKLNFPIVDVRDVARAHIRAMTLPEAEGGRHILANETMWVKEIAEILAKEFDPQGYNVPTTNCPYLFLWAASIFDKTIKMVLPSVGKVAKFDNTRMKEVLGIEPLELKDTILDMCYSMIEKGMVKKTKKYRGRAPLGEDAPEQTEEGATDENHKEAKLNGGVVDGSKVEGQTEVEGQPEGQGVGEVQTEHNGGVVAAPAASEDEKVDEDKKVGEGQVEVKGESQEEVKSECQEEVKDEGDIEVKGEGEMEVKGEGEMEVKDEGDMEVRGQGEGQEADANAPVDETEIVQDEVKGVSVEEHQQTAEIAANEE</sequence>
<name>A0A2R2MIT2_LINAN</name>
<organism evidence="5 9">
    <name type="scientific">Lingula anatina</name>
    <name type="common">Brachiopod</name>
    <name type="synonym">Lingula unguis</name>
    <dbReference type="NCBI Taxonomy" id="7574"/>
    <lineage>
        <taxon>Eukaryota</taxon>
        <taxon>Metazoa</taxon>
        <taxon>Spiralia</taxon>
        <taxon>Lophotrochozoa</taxon>
        <taxon>Brachiopoda</taxon>
        <taxon>Linguliformea</taxon>
        <taxon>Lingulata</taxon>
        <taxon>Lingulida</taxon>
        <taxon>Linguloidea</taxon>
        <taxon>Lingulidae</taxon>
        <taxon>Lingula</taxon>
    </lineage>
</organism>
<feature type="compositionally biased region" description="Basic and acidic residues" evidence="3">
    <location>
        <begin position="519"/>
        <end position="546"/>
    </location>
</feature>
<reference evidence="6 7" key="1">
    <citation type="submission" date="2025-04" db="UniProtKB">
        <authorList>
            <consortium name="RefSeq"/>
        </authorList>
    </citation>
    <scope>IDENTIFICATION</scope>
    <source>
        <tissue evidence="6 7">Gonads</tissue>
    </source>
</reference>
<dbReference type="Gene3D" id="3.40.50.720">
    <property type="entry name" value="NAD(P)-binding Rossmann-like Domain"/>
    <property type="match status" value="1"/>
</dbReference>
<dbReference type="InterPro" id="IPR001509">
    <property type="entry name" value="Epimerase_deHydtase"/>
</dbReference>
<evidence type="ECO:0000313" key="5">
    <source>
        <dbReference type="Proteomes" id="UP000085678"/>
    </source>
</evidence>
<dbReference type="CDD" id="cd05227">
    <property type="entry name" value="AR_SDR_e"/>
    <property type="match status" value="1"/>
</dbReference>
<dbReference type="PANTHER" id="PTHR10366:SF564">
    <property type="entry name" value="STEROL-4-ALPHA-CARBOXYLATE 3-DEHYDROGENASE, DECARBOXYLATING"/>
    <property type="match status" value="1"/>
</dbReference>
<evidence type="ECO:0000313" key="6">
    <source>
        <dbReference type="RefSeq" id="XP_023930105.1"/>
    </source>
</evidence>
<evidence type="ECO:0000313" key="8">
    <source>
        <dbReference type="RefSeq" id="XP_023930108.1"/>
    </source>
</evidence>
<evidence type="ECO:0000256" key="1">
    <source>
        <dbReference type="ARBA" id="ARBA00023002"/>
    </source>
</evidence>
<dbReference type="KEGG" id="lak:106154460"/>
<dbReference type="InterPro" id="IPR036291">
    <property type="entry name" value="NAD(P)-bd_dom_sf"/>
</dbReference>
<dbReference type="Pfam" id="PF01370">
    <property type="entry name" value="Epimerase"/>
    <property type="match status" value="1"/>
</dbReference>
<comment type="similarity">
    <text evidence="2">Belongs to the NAD(P)-dependent epimerase/dehydratase family. Dihydroflavonol-4-reductase subfamily.</text>
</comment>
<gene>
    <name evidence="6 7 8 9" type="primary">LOC106154460</name>
</gene>
<dbReference type="InterPro" id="IPR050425">
    <property type="entry name" value="NAD(P)_dehydrat-like"/>
</dbReference>
<evidence type="ECO:0000256" key="2">
    <source>
        <dbReference type="ARBA" id="ARBA00023445"/>
    </source>
</evidence>
<evidence type="ECO:0000256" key="3">
    <source>
        <dbReference type="SAM" id="MobiDB-lite"/>
    </source>
</evidence>
<feature type="region of interest" description="Disordered" evidence="3">
    <location>
        <begin position="443"/>
        <end position="477"/>
    </location>
</feature>
<keyword evidence="1" id="KW-0560">Oxidoreductase</keyword>
<evidence type="ECO:0000259" key="4">
    <source>
        <dbReference type="Pfam" id="PF01370"/>
    </source>
</evidence>
<feature type="domain" description="NAD-dependent epimerase/dehydratase" evidence="4">
    <location>
        <begin position="100"/>
        <end position="343"/>
    </location>
</feature>
<accession>A0A2R2MIT2</accession>
<dbReference type="AlphaFoldDB" id="A0A2R2MIT2"/>
<dbReference type="PANTHER" id="PTHR10366">
    <property type="entry name" value="NAD DEPENDENT EPIMERASE/DEHYDRATASE"/>
    <property type="match status" value="1"/>
</dbReference>
<feature type="region of interest" description="Disordered" evidence="3">
    <location>
        <begin position="509"/>
        <end position="597"/>
    </location>
</feature>
<dbReference type="Proteomes" id="UP000085678">
    <property type="component" value="Unplaced"/>
</dbReference>
<feature type="compositionally biased region" description="Acidic residues" evidence="3">
    <location>
        <begin position="53"/>
        <end position="66"/>
    </location>
</feature>
<feature type="region of interest" description="Disordered" evidence="3">
    <location>
        <begin position="1"/>
        <end position="89"/>
    </location>
</feature>
<feature type="compositionally biased region" description="Acidic residues" evidence="3">
    <location>
        <begin position="451"/>
        <end position="461"/>
    </location>
</feature>
<feature type="compositionally biased region" description="Basic and acidic residues" evidence="3">
    <location>
        <begin position="80"/>
        <end position="89"/>
    </location>
</feature>